<sequence>MRTLTILLFATFVHLFAQESHGQDRVVAECWARWVEFRMKEVPKGSDLVSPATGREMSQTDGAKRTRDLKYQAKRDELELRGKDDPMWKTFLAGCAKAK</sequence>
<accession>A0A7Y4GRZ8</accession>
<feature type="region of interest" description="Disordered" evidence="1">
    <location>
        <begin position="45"/>
        <end position="65"/>
    </location>
</feature>
<dbReference type="RefSeq" id="WP_171580134.1">
    <property type="nucleotide sequence ID" value="NZ_JAAVLX010000004.1"/>
</dbReference>
<name>A0A7Y4GRZ8_9BRAD</name>
<comment type="caution">
    <text evidence="2">The sequence shown here is derived from an EMBL/GenBank/DDBJ whole genome shotgun (WGS) entry which is preliminary data.</text>
</comment>
<evidence type="ECO:0000313" key="2">
    <source>
        <dbReference type="EMBL" id="NOJ40908.1"/>
    </source>
</evidence>
<dbReference type="Proteomes" id="UP000544122">
    <property type="component" value="Unassembled WGS sequence"/>
</dbReference>
<evidence type="ECO:0000313" key="3">
    <source>
        <dbReference type="Proteomes" id="UP000544122"/>
    </source>
</evidence>
<evidence type="ECO:0000256" key="1">
    <source>
        <dbReference type="SAM" id="MobiDB-lite"/>
    </source>
</evidence>
<keyword evidence="3" id="KW-1185">Reference proteome</keyword>
<reference evidence="2 3" key="1">
    <citation type="submission" date="2020-03" db="EMBL/GenBank/DDBJ databases">
        <title>Bradyrhizobium diversity isolated from nodules of Indigofera sp.</title>
        <authorList>
            <person name="Klepa M."/>
            <person name="Helene L."/>
            <person name="Hungria M."/>
        </authorList>
    </citation>
    <scope>NUCLEOTIDE SEQUENCE [LARGE SCALE GENOMIC DNA]</scope>
    <source>
        <strain evidence="2 3">WSM 1791</strain>
    </source>
</reference>
<gene>
    <name evidence="2" type="ORF">HCN58_15070</name>
</gene>
<dbReference type="AlphaFoldDB" id="A0A7Y4GRZ8"/>
<protein>
    <submittedName>
        <fullName evidence="2">Uncharacterized protein</fullName>
    </submittedName>
</protein>
<organism evidence="2 3">
    <name type="scientific">Bradyrhizobium australiense</name>
    <dbReference type="NCBI Taxonomy" id="2721161"/>
    <lineage>
        <taxon>Bacteria</taxon>
        <taxon>Pseudomonadati</taxon>
        <taxon>Pseudomonadota</taxon>
        <taxon>Alphaproteobacteria</taxon>
        <taxon>Hyphomicrobiales</taxon>
        <taxon>Nitrobacteraceae</taxon>
        <taxon>Bradyrhizobium</taxon>
    </lineage>
</organism>
<proteinExistence type="predicted"/>
<dbReference type="EMBL" id="JAAVLX010000004">
    <property type="protein sequence ID" value="NOJ40908.1"/>
    <property type="molecule type" value="Genomic_DNA"/>
</dbReference>